<evidence type="ECO:0000313" key="3">
    <source>
        <dbReference type="Proteomes" id="UP001163166"/>
    </source>
</evidence>
<proteinExistence type="predicted"/>
<dbReference type="AlphaFoldDB" id="A0AAX3DUW4"/>
<protein>
    <submittedName>
        <fullName evidence="2">Uncharacterized protein</fullName>
    </submittedName>
</protein>
<gene>
    <name evidence="2" type="ORF">KQX62_15165</name>
</gene>
<keyword evidence="1" id="KW-0732">Signal</keyword>
<evidence type="ECO:0000313" key="2">
    <source>
        <dbReference type="EMBL" id="UYO38076.1"/>
    </source>
</evidence>
<dbReference type="EMBL" id="CP076676">
    <property type="protein sequence ID" value="UYO38076.1"/>
    <property type="molecule type" value="Genomic_DNA"/>
</dbReference>
<evidence type="ECO:0000256" key="1">
    <source>
        <dbReference type="SAM" id="SignalP"/>
    </source>
</evidence>
<accession>A0AAX3DUW4</accession>
<dbReference type="Proteomes" id="UP001163166">
    <property type="component" value="Chromosome"/>
</dbReference>
<sequence>MRTIMVLAALLVSSAALAQSNAPAQGTAPAATNGTPMVGDQPLVQIKPKGHKAAKHTAAAKPSIADQTKACLEIEDATKERLDCFDAVYPPKPKATKAGAKAKPAKTAADCRLLKEEDERLACYNGFFDKAPAAAPKT</sequence>
<reference evidence="2" key="1">
    <citation type="journal article" date="2022" name="Biol. Control">
        <title>In silico genomic analysis of Rhodopseudomonas palustris strains revealed potential biocontrol agents and crop yield enhancers.</title>
        <authorList>
            <person name="Surachat K."/>
            <person name="Kantachote D."/>
            <person name="Deachamag P."/>
            <person name="Wonglapsuwan M."/>
        </authorList>
    </citation>
    <scope>NUCLEOTIDE SEQUENCE</scope>
    <source>
        <strain evidence="2">TLS06</strain>
    </source>
</reference>
<dbReference type="RefSeq" id="WP_264073733.1">
    <property type="nucleotide sequence ID" value="NZ_CP076676.1"/>
</dbReference>
<organism evidence="2 3">
    <name type="scientific">Rhodopseudomonas palustris</name>
    <dbReference type="NCBI Taxonomy" id="1076"/>
    <lineage>
        <taxon>Bacteria</taxon>
        <taxon>Pseudomonadati</taxon>
        <taxon>Pseudomonadota</taxon>
        <taxon>Alphaproteobacteria</taxon>
        <taxon>Hyphomicrobiales</taxon>
        <taxon>Nitrobacteraceae</taxon>
        <taxon>Rhodopseudomonas</taxon>
    </lineage>
</organism>
<name>A0AAX3DUW4_RHOPL</name>
<feature type="signal peptide" evidence="1">
    <location>
        <begin position="1"/>
        <end position="18"/>
    </location>
</feature>
<feature type="chain" id="PRO_5043354245" evidence="1">
    <location>
        <begin position="19"/>
        <end position="138"/>
    </location>
</feature>